<sequence length="108" mass="12424">MSEYIQITTTTENKEQAVVIAEKLVKLRLAACVQISGPVKSIFWWKNKVEKADEWICTAKSKSNLYKKIEKTILEIHPYEVPEIIAVPIVNGSNEYLKWIDEESAKDK</sequence>
<gene>
    <name evidence="2" type="ORF">LCGC14_2181900</name>
</gene>
<organism evidence="2">
    <name type="scientific">marine sediment metagenome</name>
    <dbReference type="NCBI Taxonomy" id="412755"/>
    <lineage>
        <taxon>unclassified sequences</taxon>
        <taxon>metagenomes</taxon>
        <taxon>ecological metagenomes</taxon>
    </lineage>
</organism>
<dbReference type="Gene3D" id="3.30.70.120">
    <property type="match status" value="1"/>
</dbReference>
<dbReference type="SUPFAM" id="SSF54913">
    <property type="entry name" value="GlnB-like"/>
    <property type="match status" value="1"/>
</dbReference>
<dbReference type="GO" id="GO:0010038">
    <property type="term" value="P:response to metal ion"/>
    <property type="evidence" value="ECO:0007669"/>
    <property type="project" value="InterPro"/>
</dbReference>
<evidence type="ECO:0008006" key="3">
    <source>
        <dbReference type="Google" id="ProtNLM"/>
    </source>
</evidence>
<dbReference type="EMBL" id="LAZR01028386">
    <property type="protein sequence ID" value="KKL62768.1"/>
    <property type="molecule type" value="Genomic_DNA"/>
</dbReference>
<dbReference type="InterPro" id="IPR015867">
    <property type="entry name" value="N-reg_PII/ATP_PRibTrfase_C"/>
</dbReference>
<evidence type="ECO:0000313" key="2">
    <source>
        <dbReference type="EMBL" id="KKL62768.1"/>
    </source>
</evidence>
<dbReference type="Pfam" id="PF03091">
    <property type="entry name" value="CutA1"/>
    <property type="match status" value="1"/>
</dbReference>
<dbReference type="PANTHER" id="PTHR23419:SF8">
    <property type="entry name" value="FI09726P"/>
    <property type="match status" value="1"/>
</dbReference>
<evidence type="ECO:0000256" key="1">
    <source>
        <dbReference type="ARBA" id="ARBA00010169"/>
    </source>
</evidence>
<accession>A0A0F9DM42</accession>
<dbReference type="GO" id="GO:0005507">
    <property type="term" value="F:copper ion binding"/>
    <property type="evidence" value="ECO:0007669"/>
    <property type="project" value="TreeGrafter"/>
</dbReference>
<comment type="similarity">
    <text evidence="1">Belongs to the CutA family.</text>
</comment>
<dbReference type="InterPro" id="IPR011322">
    <property type="entry name" value="N-reg_PII-like_a/b"/>
</dbReference>
<name>A0A0F9DM42_9ZZZZ</name>
<reference evidence="2" key="1">
    <citation type="journal article" date="2015" name="Nature">
        <title>Complex archaea that bridge the gap between prokaryotes and eukaryotes.</title>
        <authorList>
            <person name="Spang A."/>
            <person name="Saw J.H."/>
            <person name="Jorgensen S.L."/>
            <person name="Zaremba-Niedzwiedzka K."/>
            <person name="Martijn J."/>
            <person name="Lind A.E."/>
            <person name="van Eijk R."/>
            <person name="Schleper C."/>
            <person name="Guy L."/>
            <person name="Ettema T.J."/>
        </authorList>
    </citation>
    <scope>NUCLEOTIDE SEQUENCE</scope>
</reference>
<dbReference type="PANTHER" id="PTHR23419">
    <property type="entry name" value="DIVALENT CATION TOLERANCE CUTA-RELATED"/>
    <property type="match status" value="1"/>
</dbReference>
<comment type="caution">
    <text evidence="2">The sequence shown here is derived from an EMBL/GenBank/DDBJ whole genome shotgun (WGS) entry which is preliminary data.</text>
</comment>
<protein>
    <recommendedName>
        <fullName evidence="3">Divalent-cation tolerance protein CutA</fullName>
    </recommendedName>
</protein>
<dbReference type="InterPro" id="IPR004323">
    <property type="entry name" value="Ion_tolerance_CutA"/>
</dbReference>
<proteinExistence type="inferred from homology"/>
<dbReference type="AlphaFoldDB" id="A0A0F9DM42"/>